<dbReference type="OrthoDB" id="21145at10239"/>
<dbReference type="InterPro" id="IPR056410">
    <property type="entry name" value="Phage_OMP"/>
</dbReference>
<evidence type="ECO:0000313" key="6">
    <source>
        <dbReference type="Proteomes" id="UP000240393"/>
    </source>
</evidence>
<reference evidence="5 6" key="1">
    <citation type="journal article" date="2016" name="Virology">
        <title>The genomic content and context of auxiliary metabolic genes in marine cyanomyoviruses.</title>
        <authorList>
            <person name="Crummett L.T."/>
            <person name="Puxty R.J."/>
            <person name="Weihe C."/>
            <person name="Marston M.F."/>
            <person name="Martiny J.B."/>
        </authorList>
    </citation>
    <scope>NUCLEOTIDE SEQUENCE [LARGE SCALE GENOMIC DNA]</scope>
    <source>
        <strain evidence="2">0808SB05</strain>
        <strain evidence="3">0908SB82</strain>
        <strain evidence="4">1109NB16</strain>
    </source>
</reference>
<evidence type="ECO:0000313" key="2">
    <source>
        <dbReference type="EMBL" id="AOV60337.1"/>
    </source>
</evidence>
<name>A0A1D8KP44_9CAUD</name>
<evidence type="ECO:0000313" key="3">
    <source>
        <dbReference type="EMBL" id="AOV60565.1"/>
    </source>
</evidence>
<feature type="domain" description="Cyanophage outer membrane protein-like beta-barrel" evidence="1">
    <location>
        <begin position="1"/>
        <end position="126"/>
    </location>
</feature>
<protein>
    <recommendedName>
        <fullName evidence="1">Cyanophage outer membrane protein-like beta-barrel domain-containing protein</fullName>
    </recommendedName>
</protein>
<proteinExistence type="predicted"/>
<dbReference type="EMBL" id="KU686206">
    <property type="protein sequence ID" value="AOV60794.1"/>
    <property type="molecule type" value="Genomic_DNA"/>
</dbReference>
<evidence type="ECO:0000313" key="5">
    <source>
        <dbReference type="Proteomes" id="UP000202784"/>
    </source>
</evidence>
<dbReference type="EMBL" id="KU686204">
    <property type="protein sequence ID" value="AOV60337.1"/>
    <property type="molecule type" value="Genomic_DNA"/>
</dbReference>
<dbReference type="Proteomes" id="UP000241903">
    <property type="component" value="Segment"/>
</dbReference>
<keyword evidence="5" id="KW-1185">Reference proteome</keyword>
<dbReference type="RefSeq" id="YP_009322626.1">
    <property type="nucleotide sequence ID" value="NC_031922.1"/>
</dbReference>
<dbReference type="GeneID" id="30307776"/>
<dbReference type="Proteomes" id="UP000240393">
    <property type="component" value="Segment"/>
</dbReference>
<dbReference type="EMBL" id="KU686205">
    <property type="protein sequence ID" value="AOV60565.1"/>
    <property type="molecule type" value="Genomic_DNA"/>
</dbReference>
<evidence type="ECO:0000259" key="1">
    <source>
        <dbReference type="Pfam" id="PF24653"/>
    </source>
</evidence>
<organism evidence="2 6">
    <name type="scientific">Synechococcus phage S-CAM9</name>
    <dbReference type="NCBI Taxonomy" id="1883369"/>
    <lineage>
        <taxon>Viruses</taxon>
        <taxon>Duplodnaviria</taxon>
        <taxon>Heunggongvirae</taxon>
        <taxon>Uroviricota</taxon>
        <taxon>Caudoviricetes</taxon>
        <taxon>Pantevenvirales</taxon>
        <taxon>Kyanoviridae</taxon>
        <taxon>Kanaloavirus</taxon>
        <taxon>Kanaloavirus scam9</taxon>
    </lineage>
</organism>
<dbReference type="Pfam" id="PF24653">
    <property type="entry name" value="Phage_OMP"/>
    <property type="match status" value="1"/>
</dbReference>
<dbReference type="KEGG" id="vg:30307776"/>
<dbReference type="Proteomes" id="UP000202784">
    <property type="component" value="Segment"/>
</dbReference>
<sequence>MFKSVFAATAALSVSAGAAVAGPYVNVETNAGWAGDDYTGATTDLHVGYEGYIGNGDAAWYIQGGPSIVSPDGAESETRYSGKIGASAPLSDSVGVYGELSAATAGTELSTDGLNVGGKLGLKYTF</sequence>
<gene>
    <name evidence="4" type="ORF">N161109_191</name>
    <name evidence="2" type="ORF">S050808_190</name>
    <name evidence="3" type="ORF">S820908_190</name>
</gene>
<evidence type="ECO:0000313" key="4">
    <source>
        <dbReference type="EMBL" id="AOV60794.1"/>
    </source>
</evidence>
<accession>A0A1D8KP44</accession>